<organism evidence="2 3">
    <name type="scientific">Craurococcus roseus</name>
    <dbReference type="NCBI Taxonomy" id="77585"/>
    <lineage>
        <taxon>Bacteria</taxon>
        <taxon>Pseudomonadati</taxon>
        <taxon>Pseudomonadota</taxon>
        <taxon>Alphaproteobacteria</taxon>
        <taxon>Acetobacterales</taxon>
        <taxon>Acetobacteraceae</taxon>
        <taxon>Craurococcus</taxon>
    </lineage>
</organism>
<reference evidence="3" key="1">
    <citation type="journal article" date="2019" name="Int. J. Syst. Evol. Microbiol.">
        <title>The Global Catalogue of Microorganisms (GCM) 10K type strain sequencing project: providing services to taxonomists for standard genome sequencing and annotation.</title>
        <authorList>
            <consortium name="The Broad Institute Genomics Platform"/>
            <consortium name="The Broad Institute Genome Sequencing Center for Infectious Disease"/>
            <person name="Wu L."/>
            <person name="Ma J."/>
        </authorList>
    </citation>
    <scope>NUCLEOTIDE SEQUENCE [LARGE SCALE GENOMIC DNA]</scope>
    <source>
        <strain evidence="3">JCM 9933</strain>
    </source>
</reference>
<proteinExistence type="predicted"/>
<protein>
    <submittedName>
        <fullName evidence="2">Uncharacterized protein</fullName>
    </submittedName>
</protein>
<name>A0ABP3R925_9PROT</name>
<gene>
    <name evidence="2" type="ORF">GCM10009416_48890</name>
</gene>
<accession>A0ABP3R925</accession>
<evidence type="ECO:0000313" key="3">
    <source>
        <dbReference type="Proteomes" id="UP001501588"/>
    </source>
</evidence>
<dbReference type="EMBL" id="BAAAFZ010000103">
    <property type="protein sequence ID" value="GAA0605716.1"/>
    <property type="molecule type" value="Genomic_DNA"/>
</dbReference>
<keyword evidence="3" id="KW-1185">Reference proteome</keyword>
<evidence type="ECO:0000256" key="1">
    <source>
        <dbReference type="SAM" id="MobiDB-lite"/>
    </source>
</evidence>
<evidence type="ECO:0000313" key="2">
    <source>
        <dbReference type="EMBL" id="GAA0605716.1"/>
    </source>
</evidence>
<dbReference type="RefSeq" id="WP_343898073.1">
    <property type="nucleotide sequence ID" value="NZ_BAAAFZ010000103.1"/>
</dbReference>
<comment type="caution">
    <text evidence="2">The sequence shown here is derived from an EMBL/GenBank/DDBJ whole genome shotgun (WGS) entry which is preliminary data.</text>
</comment>
<dbReference type="Proteomes" id="UP001501588">
    <property type="component" value="Unassembled WGS sequence"/>
</dbReference>
<sequence>MPDVRTIFADGILDASVTHGVARLTLAQTGPEGKPVPAGQLIMPLSQLPAFTNGLVGLLKQLEAKIKEAQAQASGAAAAPGTPGNGPEAAPVPGGAFRFS</sequence>
<feature type="compositionally biased region" description="Low complexity" evidence="1">
    <location>
        <begin position="71"/>
        <end position="91"/>
    </location>
</feature>
<feature type="region of interest" description="Disordered" evidence="1">
    <location>
        <begin position="71"/>
        <end position="100"/>
    </location>
</feature>